<keyword evidence="5" id="KW-1185">Reference proteome</keyword>
<reference evidence="4 5" key="1">
    <citation type="submission" date="2021-02" db="EMBL/GenBank/DDBJ databases">
        <title>Whole genome sequencing of Streptomyces actuosus VRA1.</title>
        <authorList>
            <person name="Sen G."/>
            <person name="Sen A."/>
        </authorList>
    </citation>
    <scope>NUCLEOTIDE SEQUENCE [LARGE SCALE GENOMIC DNA]</scope>
    <source>
        <strain evidence="4 5">VRA1</strain>
    </source>
</reference>
<evidence type="ECO:0000256" key="2">
    <source>
        <dbReference type="SAM" id="MobiDB-lite"/>
    </source>
</evidence>
<gene>
    <name evidence="4" type="ORF">JS756_29830</name>
</gene>
<dbReference type="SUPFAM" id="SSF52402">
    <property type="entry name" value="Adenine nucleotide alpha hydrolases-like"/>
    <property type="match status" value="2"/>
</dbReference>
<feature type="domain" description="UspA" evidence="3">
    <location>
        <begin position="75"/>
        <end position="209"/>
    </location>
</feature>
<sequence>MIGPTPSSSSSTRGFVDRPRSADGGRGTCAAKRVKSIPSRQVPGVIVGTWWGQANSSCSPYRWRWGVETSSKGVILAGIDDTPNSWLAADWAATEAELRGSALRLVHAVGPGPEIGYDETGADLTRQVFETVTGMLDESRARIGASHPSLSIDAFVAHDRPAEAILDAAEDADLIVVGTRGRGGFAGLLLGSVSRRVAAHADRPVVVVREPRRNAADDGIVLGVRDDRDEEAARFAFAMAARRRTSVRLVHAWSPVTQVELAVRHVDALDEQQRAHRAVLNRVARPTADFPQVPVETELVRDSPTAALVAASKRAALVVVPRHPAEGRLGLHLGTVTHAVLHHAECSVAIVPTG</sequence>
<proteinExistence type="inferred from homology"/>
<dbReference type="EMBL" id="JAFFZS010000035">
    <property type="protein sequence ID" value="MBN0048236.1"/>
    <property type="molecule type" value="Genomic_DNA"/>
</dbReference>
<name>A0ABS2VYL0_STRAS</name>
<evidence type="ECO:0000313" key="4">
    <source>
        <dbReference type="EMBL" id="MBN0048236.1"/>
    </source>
</evidence>
<dbReference type="InterPro" id="IPR006016">
    <property type="entry name" value="UspA"/>
</dbReference>
<dbReference type="Pfam" id="PF00582">
    <property type="entry name" value="Usp"/>
    <property type="match status" value="2"/>
</dbReference>
<organism evidence="4 5">
    <name type="scientific">Streptomyces actuosus</name>
    <dbReference type="NCBI Taxonomy" id="1885"/>
    <lineage>
        <taxon>Bacteria</taxon>
        <taxon>Bacillati</taxon>
        <taxon>Actinomycetota</taxon>
        <taxon>Actinomycetes</taxon>
        <taxon>Kitasatosporales</taxon>
        <taxon>Streptomycetaceae</taxon>
        <taxon>Streptomyces</taxon>
    </lineage>
</organism>
<feature type="region of interest" description="Disordered" evidence="2">
    <location>
        <begin position="1"/>
        <end position="31"/>
    </location>
</feature>
<evidence type="ECO:0000313" key="5">
    <source>
        <dbReference type="Proteomes" id="UP000788262"/>
    </source>
</evidence>
<feature type="compositionally biased region" description="Low complexity" evidence="2">
    <location>
        <begin position="1"/>
        <end position="12"/>
    </location>
</feature>
<dbReference type="Proteomes" id="UP000788262">
    <property type="component" value="Unassembled WGS sequence"/>
</dbReference>
<dbReference type="InterPro" id="IPR006015">
    <property type="entry name" value="Universal_stress_UspA"/>
</dbReference>
<comment type="caution">
    <text evidence="4">The sequence shown here is derived from an EMBL/GenBank/DDBJ whole genome shotgun (WGS) entry which is preliminary data.</text>
</comment>
<evidence type="ECO:0000256" key="1">
    <source>
        <dbReference type="ARBA" id="ARBA00008791"/>
    </source>
</evidence>
<protein>
    <submittedName>
        <fullName evidence="4">Universal stress protein</fullName>
    </submittedName>
</protein>
<dbReference type="Gene3D" id="3.40.50.620">
    <property type="entry name" value="HUPs"/>
    <property type="match status" value="2"/>
</dbReference>
<comment type="similarity">
    <text evidence="1">Belongs to the universal stress protein A family.</text>
</comment>
<feature type="domain" description="UspA" evidence="3">
    <location>
        <begin position="220"/>
        <end position="352"/>
    </location>
</feature>
<evidence type="ECO:0000259" key="3">
    <source>
        <dbReference type="Pfam" id="PF00582"/>
    </source>
</evidence>
<dbReference type="InterPro" id="IPR014729">
    <property type="entry name" value="Rossmann-like_a/b/a_fold"/>
</dbReference>
<dbReference type="PANTHER" id="PTHR46268">
    <property type="entry name" value="STRESS RESPONSE PROTEIN NHAX"/>
    <property type="match status" value="1"/>
</dbReference>
<dbReference type="PRINTS" id="PR01438">
    <property type="entry name" value="UNVRSLSTRESS"/>
</dbReference>
<dbReference type="PANTHER" id="PTHR46268:SF6">
    <property type="entry name" value="UNIVERSAL STRESS PROTEIN UP12"/>
    <property type="match status" value="1"/>
</dbReference>
<accession>A0ABS2VYL0</accession>